<dbReference type="OrthoDB" id="5831399at2759"/>
<keyword evidence="2" id="KW-1185">Reference proteome</keyword>
<dbReference type="AlphaFoldDB" id="A0A2G9UNA9"/>
<organism evidence="1 2">
    <name type="scientific">Teladorsagia circumcincta</name>
    <name type="common">Brown stomach worm</name>
    <name type="synonym">Ostertagia circumcincta</name>
    <dbReference type="NCBI Taxonomy" id="45464"/>
    <lineage>
        <taxon>Eukaryota</taxon>
        <taxon>Metazoa</taxon>
        <taxon>Ecdysozoa</taxon>
        <taxon>Nematoda</taxon>
        <taxon>Chromadorea</taxon>
        <taxon>Rhabditida</taxon>
        <taxon>Rhabditina</taxon>
        <taxon>Rhabditomorpha</taxon>
        <taxon>Strongyloidea</taxon>
        <taxon>Trichostrongylidae</taxon>
        <taxon>Teladorsagia</taxon>
    </lineage>
</organism>
<accession>A0A2G9UNA9</accession>
<feature type="non-terminal residue" evidence="1">
    <location>
        <position position="1"/>
    </location>
</feature>
<sequence>PSFDYSPFTEQECWLANKELEIRLSVMVTKMLRWTAGVTRLDHIRNDTIRFDVAPIADKFDINLKRTHIPRMTFLNYWP</sequence>
<dbReference type="EMBL" id="KZ345870">
    <property type="protein sequence ID" value="PIO71715.1"/>
    <property type="molecule type" value="Genomic_DNA"/>
</dbReference>
<evidence type="ECO:0000313" key="1">
    <source>
        <dbReference type="EMBL" id="PIO71715.1"/>
    </source>
</evidence>
<dbReference type="Proteomes" id="UP000230423">
    <property type="component" value="Unassembled WGS sequence"/>
</dbReference>
<proteinExistence type="predicted"/>
<reference evidence="1 2" key="1">
    <citation type="submission" date="2015-09" db="EMBL/GenBank/DDBJ databases">
        <title>Draft genome of the parasitic nematode Teladorsagia circumcincta isolate WARC Sus (inbred).</title>
        <authorList>
            <person name="Mitreva M."/>
        </authorList>
    </citation>
    <scope>NUCLEOTIDE SEQUENCE [LARGE SCALE GENOMIC DNA]</scope>
    <source>
        <strain evidence="1 2">S</strain>
    </source>
</reference>
<protein>
    <submittedName>
        <fullName evidence="1">Uncharacterized protein</fullName>
    </submittedName>
</protein>
<name>A0A2G9UNA9_TELCI</name>
<gene>
    <name evidence="1" type="ORF">TELCIR_06381</name>
</gene>
<evidence type="ECO:0000313" key="2">
    <source>
        <dbReference type="Proteomes" id="UP000230423"/>
    </source>
</evidence>